<evidence type="ECO:0000313" key="4">
    <source>
        <dbReference type="RefSeq" id="XP_034232319.1"/>
    </source>
</evidence>
<organism evidence="3">
    <name type="scientific">Thrips palmi</name>
    <name type="common">Melon thrips</name>
    <dbReference type="NCBI Taxonomy" id="161013"/>
    <lineage>
        <taxon>Eukaryota</taxon>
        <taxon>Metazoa</taxon>
        <taxon>Ecdysozoa</taxon>
        <taxon>Arthropoda</taxon>
        <taxon>Hexapoda</taxon>
        <taxon>Insecta</taxon>
        <taxon>Pterygota</taxon>
        <taxon>Neoptera</taxon>
        <taxon>Paraneoptera</taxon>
        <taxon>Thysanoptera</taxon>
        <taxon>Terebrantia</taxon>
        <taxon>Thripoidea</taxon>
        <taxon>Thripidae</taxon>
        <taxon>Thrips</taxon>
    </lineage>
</organism>
<accession>A0A6P8XYZ1</accession>
<gene>
    <name evidence="3 4" type="primary">LOC117640152</name>
</gene>
<keyword evidence="1" id="KW-0732">Signal</keyword>
<proteinExistence type="predicted"/>
<dbReference type="KEGG" id="tpal:117640152"/>
<dbReference type="Proteomes" id="UP000515158">
    <property type="component" value="Unplaced"/>
</dbReference>
<dbReference type="AlphaFoldDB" id="A0A6P8XYZ1"/>
<reference evidence="3 4" key="1">
    <citation type="submission" date="2025-04" db="UniProtKB">
        <authorList>
            <consortium name="RefSeq"/>
        </authorList>
    </citation>
    <scope>IDENTIFICATION</scope>
    <source>
        <tissue evidence="3 4">Total insect</tissue>
    </source>
</reference>
<evidence type="ECO:0000313" key="2">
    <source>
        <dbReference type="Proteomes" id="UP000515158"/>
    </source>
</evidence>
<dbReference type="GeneID" id="117640152"/>
<dbReference type="OrthoDB" id="10355536at2759"/>
<protein>
    <submittedName>
        <fullName evidence="3 4">Uncharacterized protein LOC117640152 isoform X1</fullName>
    </submittedName>
</protein>
<sequence length="221" mass="24113">MAWLLRLAGLLSCVSLVYASCGENGTESAAPPGKKELMAAWQAFLQQDSGNVTLLAFDGTILQHHVGARSLRKMLTPLHLHRGAVMKYVSASDWQTFSEEPQQPWGIVQIEGLIEGTMADHEGPHLLTANLHNMFIKVSWDGHDGDCSNHTICMVTAGYVKNLMTDENYVRWGQDVEALVAGAAVTGLVSQLYHLAERLPGWGYCPELSSDKGELGGFGYL</sequence>
<feature type="signal peptide" evidence="1">
    <location>
        <begin position="1"/>
        <end position="19"/>
    </location>
</feature>
<evidence type="ECO:0000313" key="3">
    <source>
        <dbReference type="RefSeq" id="XP_034232318.1"/>
    </source>
</evidence>
<dbReference type="RefSeq" id="XP_034232318.1">
    <property type="nucleotide sequence ID" value="XM_034376427.1"/>
</dbReference>
<dbReference type="RefSeq" id="XP_034232319.1">
    <property type="nucleotide sequence ID" value="XM_034376428.1"/>
</dbReference>
<feature type="chain" id="PRO_5044654760" evidence="1">
    <location>
        <begin position="20"/>
        <end position="221"/>
    </location>
</feature>
<keyword evidence="2" id="KW-1185">Reference proteome</keyword>
<evidence type="ECO:0000256" key="1">
    <source>
        <dbReference type="SAM" id="SignalP"/>
    </source>
</evidence>
<name>A0A6P8XYZ1_THRPL</name>